<dbReference type="AlphaFoldDB" id="A0AAW2ZPG9"/>
<feature type="region of interest" description="Disordered" evidence="2">
    <location>
        <begin position="1"/>
        <end position="34"/>
    </location>
</feature>
<feature type="coiled-coil region" evidence="1">
    <location>
        <begin position="91"/>
        <end position="118"/>
    </location>
</feature>
<keyword evidence="4" id="KW-1185">Reference proteome</keyword>
<evidence type="ECO:0000256" key="1">
    <source>
        <dbReference type="SAM" id="Coils"/>
    </source>
</evidence>
<accession>A0AAW2ZPG9</accession>
<proteinExistence type="predicted"/>
<name>A0AAW2ZPG9_9EUKA</name>
<keyword evidence="1" id="KW-0175">Coiled coil</keyword>
<dbReference type="EMBL" id="JAOPGA020001698">
    <property type="protein sequence ID" value="KAL0490581.1"/>
    <property type="molecule type" value="Genomic_DNA"/>
</dbReference>
<reference evidence="3 4" key="1">
    <citation type="submission" date="2024-03" db="EMBL/GenBank/DDBJ databases">
        <title>The Acrasis kona genome and developmental transcriptomes reveal deep origins of eukaryotic multicellular pathways.</title>
        <authorList>
            <person name="Sheikh S."/>
            <person name="Fu C.-J."/>
            <person name="Brown M.W."/>
            <person name="Baldauf S.L."/>
        </authorList>
    </citation>
    <scope>NUCLEOTIDE SEQUENCE [LARGE SCALE GENOMIC DNA]</scope>
    <source>
        <strain evidence="3 4">ATCC MYA-3509</strain>
    </source>
</reference>
<organism evidence="3 4">
    <name type="scientific">Acrasis kona</name>
    <dbReference type="NCBI Taxonomy" id="1008807"/>
    <lineage>
        <taxon>Eukaryota</taxon>
        <taxon>Discoba</taxon>
        <taxon>Heterolobosea</taxon>
        <taxon>Tetramitia</taxon>
        <taxon>Eutetramitia</taxon>
        <taxon>Acrasidae</taxon>
        <taxon>Acrasis</taxon>
    </lineage>
</organism>
<gene>
    <name evidence="3" type="ORF">AKO1_009573</name>
</gene>
<evidence type="ECO:0000313" key="3">
    <source>
        <dbReference type="EMBL" id="KAL0490581.1"/>
    </source>
</evidence>
<evidence type="ECO:0000256" key="2">
    <source>
        <dbReference type="SAM" id="MobiDB-lite"/>
    </source>
</evidence>
<dbReference type="Proteomes" id="UP001431209">
    <property type="component" value="Unassembled WGS sequence"/>
</dbReference>
<comment type="caution">
    <text evidence="3">The sequence shown here is derived from an EMBL/GenBank/DDBJ whole genome shotgun (WGS) entry which is preliminary data.</text>
</comment>
<evidence type="ECO:0000313" key="4">
    <source>
        <dbReference type="Proteomes" id="UP001431209"/>
    </source>
</evidence>
<protein>
    <submittedName>
        <fullName evidence="3">tRNA:m(4)X modification enzyme TRM13</fullName>
    </submittedName>
</protein>
<sequence>MEETPNKLRPNIKVKNQKGKDRQVTKHPKGTQNGLKKVGVSLAKAHDDNTYTKSRDAEFLKPASDYFRSDFNLDTVNIVRSDTEIKKSIVIPRSNISIEELEELLKKTEEEVRRKEIERGPTLYLKPNETIEDVKKVFERVRQVAYSITMQ</sequence>